<evidence type="ECO:0000256" key="7">
    <source>
        <dbReference type="SAM" id="SignalP"/>
    </source>
</evidence>
<dbReference type="Gene3D" id="2.60.120.620">
    <property type="entry name" value="q2cbj1_9rhob like domain"/>
    <property type="match status" value="1"/>
</dbReference>
<dbReference type="OMA" id="ARCSDDN"/>
<reference evidence="11" key="1">
    <citation type="submission" date="2017-02" db="UniProtKB">
        <authorList>
            <consortium name="WormBaseParasite"/>
        </authorList>
    </citation>
    <scope>IDENTIFICATION</scope>
</reference>
<evidence type="ECO:0000256" key="1">
    <source>
        <dbReference type="ARBA" id="ARBA00001961"/>
    </source>
</evidence>
<dbReference type="GO" id="GO:0031418">
    <property type="term" value="F:L-ascorbic acid binding"/>
    <property type="evidence" value="ECO:0007669"/>
    <property type="project" value="UniProtKB-KW"/>
</dbReference>
<evidence type="ECO:0000256" key="3">
    <source>
        <dbReference type="ARBA" id="ARBA00022896"/>
    </source>
</evidence>
<proteinExistence type="predicted"/>
<keyword evidence="4" id="KW-0223">Dioxygenase</keyword>
<evidence type="ECO:0000256" key="6">
    <source>
        <dbReference type="ARBA" id="ARBA00023004"/>
    </source>
</evidence>
<comment type="cofactor">
    <cofactor evidence="1">
        <name>L-ascorbate</name>
        <dbReference type="ChEBI" id="CHEBI:38290"/>
    </cofactor>
</comment>
<evidence type="ECO:0000259" key="8">
    <source>
        <dbReference type="SMART" id="SM00702"/>
    </source>
</evidence>
<keyword evidence="2" id="KW-0479">Metal-binding</keyword>
<evidence type="ECO:0000256" key="5">
    <source>
        <dbReference type="ARBA" id="ARBA00023002"/>
    </source>
</evidence>
<evidence type="ECO:0000256" key="4">
    <source>
        <dbReference type="ARBA" id="ARBA00022964"/>
    </source>
</evidence>
<keyword evidence="10" id="KW-1185">Reference proteome</keyword>
<evidence type="ECO:0000313" key="10">
    <source>
        <dbReference type="Proteomes" id="UP000267027"/>
    </source>
</evidence>
<keyword evidence="6" id="KW-0408">Iron</keyword>
<evidence type="ECO:0000313" key="9">
    <source>
        <dbReference type="EMBL" id="VDM64142.1"/>
    </source>
</evidence>
<dbReference type="GO" id="GO:0005783">
    <property type="term" value="C:endoplasmic reticulum"/>
    <property type="evidence" value="ECO:0007669"/>
    <property type="project" value="TreeGrafter"/>
</dbReference>
<dbReference type="STRING" id="334426.A0A0R3Q0T2"/>
<evidence type="ECO:0000256" key="2">
    <source>
        <dbReference type="ARBA" id="ARBA00022723"/>
    </source>
</evidence>
<feature type="signal peptide" evidence="7">
    <location>
        <begin position="1"/>
        <end position="20"/>
    </location>
</feature>
<keyword evidence="5" id="KW-0560">Oxidoreductase</keyword>
<dbReference type="PANTHER" id="PTHR10869">
    <property type="entry name" value="PROLYL 4-HYDROXYLASE ALPHA SUBUNIT"/>
    <property type="match status" value="1"/>
</dbReference>
<reference evidence="9 10" key="2">
    <citation type="submission" date="2018-11" db="EMBL/GenBank/DDBJ databases">
        <authorList>
            <consortium name="Pathogen Informatics"/>
        </authorList>
    </citation>
    <scope>NUCLEOTIDE SEQUENCE [LARGE SCALE GENOMIC DNA]</scope>
    <source>
        <strain evidence="9 10">Costa Rica</strain>
    </source>
</reference>
<keyword evidence="3" id="KW-0847">Vitamin C</keyword>
<dbReference type="EMBL" id="UYYA01005092">
    <property type="protein sequence ID" value="VDM64142.1"/>
    <property type="molecule type" value="Genomic_DNA"/>
</dbReference>
<dbReference type="GO" id="GO:0005506">
    <property type="term" value="F:iron ion binding"/>
    <property type="evidence" value="ECO:0007669"/>
    <property type="project" value="InterPro"/>
</dbReference>
<feature type="domain" description="Prolyl 4-hydroxylase alpha subunit" evidence="8">
    <location>
        <begin position="68"/>
        <end position="249"/>
    </location>
</feature>
<accession>A0A0R3Q0T2</accession>
<dbReference type="InterPro" id="IPR045054">
    <property type="entry name" value="P4HA-like"/>
</dbReference>
<dbReference type="WBParaSite" id="ACOC_0001255601-mRNA-1">
    <property type="protein sequence ID" value="ACOC_0001255601-mRNA-1"/>
    <property type="gene ID" value="ACOC_0001255601"/>
</dbReference>
<dbReference type="GO" id="GO:0004656">
    <property type="term" value="F:procollagen-proline 4-dioxygenase activity"/>
    <property type="evidence" value="ECO:0007669"/>
    <property type="project" value="TreeGrafter"/>
</dbReference>
<feature type="chain" id="PRO_5043130423" evidence="7">
    <location>
        <begin position="21"/>
        <end position="284"/>
    </location>
</feature>
<dbReference type="PANTHER" id="PTHR10869:SF246">
    <property type="entry name" value="TRANSMEMBRANE PROLYL 4-HYDROXYLASE"/>
    <property type="match status" value="1"/>
</dbReference>
<protein>
    <submittedName>
        <fullName evidence="11">P4Hc domain-containing protein</fullName>
    </submittedName>
</protein>
<sequence>MDLFCFLLLLFNNGIHFVLSEEIIGWRDDYVEWCKTPKPQDYEGADFFCLSYFWNYIDVRVELHCFEPLIIVYRDFLSRPEIDGFVTDIEIKQENGKRHELLTDGVKAVAFRPKEITMRHREGNGTAAVFEKIQTIIPAINFAVSEPWQILSYEAGEHYAPRYDFLKSTKDTFTQQFGNRFATFMVVLIKAKALGHTIFPAYNITVELEEGDAVLWTNMNGEGQKSVASIHGDCAVLSGKKVTASLRIRAKDQYLIKTSMFAGIYNIVSLARPRFDIRRRMAGV</sequence>
<dbReference type="AlphaFoldDB" id="A0A0R3Q0T2"/>
<dbReference type="Proteomes" id="UP000267027">
    <property type="component" value="Unassembled WGS sequence"/>
</dbReference>
<dbReference type="InterPro" id="IPR006620">
    <property type="entry name" value="Pro_4_hyd_alph"/>
</dbReference>
<keyword evidence="7" id="KW-0732">Signal</keyword>
<evidence type="ECO:0000313" key="11">
    <source>
        <dbReference type="WBParaSite" id="ACOC_0001255601-mRNA-1"/>
    </source>
</evidence>
<dbReference type="OrthoDB" id="420380at2759"/>
<dbReference type="SMART" id="SM00702">
    <property type="entry name" value="P4Hc"/>
    <property type="match status" value="1"/>
</dbReference>
<name>A0A0R3Q0T2_ANGCS</name>
<organism evidence="11">
    <name type="scientific">Angiostrongylus costaricensis</name>
    <name type="common">Nematode worm</name>
    <dbReference type="NCBI Taxonomy" id="334426"/>
    <lineage>
        <taxon>Eukaryota</taxon>
        <taxon>Metazoa</taxon>
        <taxon>Ecdysozoa</taxon>
        <taxon>Nematoda</taxon>
        <taxon>Chromadorea</taxon>
        <taxon>Rhabditida</taxon>
        <taxon>Rhabditina</taxon>
        <taxon>Rhabditomorpha</taxon>
        <taxon>Strongyloidea</taxon>
        <taxon>Metastrongylidae</taxon>
        <taxon>Angiostrongylus</taxon>
    </lineage>
</organism>
<gene>
    <name evidence="9" type="ORF">ACOC_LOCUS12557</name>
</gene>